<feature type="domain" description="RNase H type-1" evidence="1">
    <location>
        <begin position="494"/>
        <end position="615"/>
    </location>
</feature>
<dbReference type="Gene3D" id="3.30.420.10">
    <property type="entry name" value="Ribonuclease H-like superfamily/Ribonuclease H"/>
    <property type="match status" value="1"/>
</dbReference>
<proteinExistence type="predicted"/>
<dbReference type="GO" id="GO:0019888">
    <property type="term" value="F:protein phosphatase regulator activity"/>
    <property type="evidence" value="ECO:0007669"/>
    <property type="project" value="InterPro"/>
</dbReference>
<dbReference type="CDD" id="cd06222">
    <property type="entry name" value="RNase_H_like"/>
    <property type="match status" value="1"/>
</dbReference>
<dbReference type="OrthoDB" id="1741277at2759"/>
<dbReference type="Pfam" id="PF13456">
    <property type="entry name" value="RVT_3"/>
    <property type="match status" value="1"/>
</dbReference>
<accession>A0A2I0AZY9</accession>
<dbReference type="Proteomes" id="UP000236161">
    <property type="component" value="Unassembled WGS sequence"/>
</dbReference>
<dbReference type="SUPFAM" id="SSF48371">
    <property type="entry name" value="ARM repeat"/>
    <property type="match status" value="1"/>
</dbReference>
<dbReference type="Gene3D" id="1.25.10.10">
    <property type="entry name" value="Leucine-rich Repeat Variant"/>
    <property type="match status" value="1"/>
</dbReference>
<dbReference type="InterPro" id="IPR016024">
    <property type="entry name" value="ARM-type_fold"/>
</dbReference>
<dbReference type="InterPro" id="IPR044730">
    <property type="entry name" value="RNase_H-like_dom_plant"/>
</dbReference>
<dbReference type="PANTHER" id="PTHR10257">
    <property type="entry name" value="SERINE/THREONINE PROTEIN PHOSPHATASE 2A PP2A REGULATORY SUBUNIT B"/>
    <property type="match status" value="1"/>
</dbReference>
<gene>
    <name evidence="2" type="primary">B'GAMMA</name>
    <name evidence="2" type="ORF">AXF42_Ash006004</name>
</gene>
<dbReference type="PANTHER" id="PTHR10257:SF3">
    <property type="entry name" value="SERINE_THREONINE-PROTEIN PHOSPHATASE 2A 56 KDA REGULATORY SUBUNIT GAMMA ISOFORM"/>
    <property type="match status" value="1"/>
</dbReference>
<evidence type="ECO:0000313" key="2">
    <source>
        <dbReference type="EMBL" id="PKA61108.1"/>
    </source>
</evidence>
<dbReference type="Pfam" id="PF01603">
    <property type="entry name" value="B56"/>
    <property type="match status" value="1"/>
</dbReference>
<name>A0A2I0AZY9_9ASPA</name>
<dbReference type="FunFam" id="1.25.10.10:FF:000331">
    <property type="entry name" value="Phosphoprotein phosphatase, putative"/>
    <property type="match status" value="1"/>
</dbReference>
<dbReference type="InterPro" id="IPR002156">
    <property type="entry name" value="RNaseH_domain"/>
</dbReference>
<evidence type="ECO:0000313" key="3">
    <source>
        <dbReference type="Proteomes" id="UP000236161"/>
    </source>
</evidence>
<dbReference type="InterPro" id="IPR036397">
    <property type="entry name" value="RNaseH_sf"/>
</dbReference>
<protein>
    <submittedName>
        <fullName evidence="2">Serine/threonine protein phosphatase 2A 59 kDa regulatory subunit B' gamma isoform</fullName>
    </submittedName>
</protein>
<dbReference type="SUPFAM" id="SSF53098">
    <property type="entry name" value="Ribonuclease H-like"/>
    <property type="match status" value="1"/>
</dbReference>
<organism evidence="2 3">
    <name type="scientific">Apostasia shenzhenica</name>
    <dbReference type="NCBI Taxonomy" id="1088818"/>
    <lineage>
        <taxon>Eukaryota</taxon>
        <taxon>Viridiplantae</taxon>
        <taxon>Streptophyta</taxon>
        <taxon>Embryophyta</taxon>
        <taxon>Tracheophyta</taxon>
        <taxon>Spermatophyta</taxon>
        <taxon>Magnoliopsida</taxon>
        <taxon>Liliopsida</taxon>
        <taxon>Asparagales</taxon>
        <taxon>Orchidaceae</taxon>
        <taxon>Apostasioideae</taxon>
        <taxon>Apostasia</taxon>
    </lineage>
</organism>
<dbReference type="EMBL" id="KZ451932">
    <property type="protein sequence ID" value="PKA61108.1"/>
    <property type="molecule type" value="Genomic_DNA"/>
</dbReference>
<dbReference type="AlphaFoldDB" id="A0A2I0AZY9"/>
<dbReference type="STRING" id="1088818.A0A2I0AZY9"/>
<dbReference type="InterPro" id="IPR012337">
    <property type="entry name" value="RNaseH-like_sf"/>
</dbReference>
<dbReference type="GO" id="GO:0003676">
    <property type="term" value="F:nucleic acid binding"/>
    <property type="evidence" value="ECO:0007669"/>
    <property type="project" value="InterPro"/>
</dbReference>
<dbReference type="InterPro" id="IPR011989">
    <property type="entry name" value="ARM-like"/>
</dbReference>
<keyword evidence="3" id="KW-1185">Reference proteome</keyword>
<dbReference type="GO" id="GO:0007165">
    <property type="term" value="P:signal transduction"/>
    <property type="evidence" value="ECO:0007669"/>
    <property type="project" value="InterPro"/>
</dbReference>
<evidence type="ECO:0000259" key="1">
    <source>
        <dbReference type="Pfam" id="PF13456"/>
    </source>
</evidence>
<dbReference type="GO" id="GO:0000159">
    <property type="term" value="C:protein phosphatase type 2A complex"/>
    <property type="evidence" value="ECO:0007669"/>
    <property type="project" value="InterPro"/>
</dbReference>
<dbReference type="GO" id="GO:0004523">
    <property type="term" value="F:RNA-DNA hybrid ribonuclease activity"/>
    <property type="evidence" value="ECO:0007669"/>
    <property type="project" value="InterPro"/>
</dbReference>
<sequence length="687" mass="78963">MRRIQRRRPLAPAVAGEPLPFFHEVSSKDRLKLFLLKVRTCCVVFDFSDPGKNAKEKEEKGQMLLELMDYISKAKMKLNDPEINLEATKMVAANIFRTLPPSTAGKRTKVLSRTSPFSTDEDDKSFVEGFKEEEVPALEPAWPHLQIVYEFFLRFVSSPQLDSKIATRYIDHPFILRLLDLFDSEDPREREYLKTILHRIYGRFMVHRPFIRRAVNNVFYHFIFETEKHNGIADLLEFLGSVIVGFVLPLKEEHQTFLIRVLIPLHKPKCLELYHSVLAYCITGFVEKDSRLSATIIGGLLMYWPITNSSKEVLFLGELEEILEATEESELQKCMVPLFKRIARCLSSSHFQVAERALVLFNNNRVVNMTSRHIKIILPIIFPAVESNIRGHWNQGVRNLSENVMKLLLDASQGISIEHLLEIEQYKVAKMELQEEFDLSSKQIGLITSNVMSTKVTERQENTEEDQYILQSSESMKYFHFQWKPPPKGWIKVNFAGVVREGDRAGAGALIRDSCGRLLCAVALKLNTFSVPSSEFRGAWEGLKLASSLEGYDGVWLEGYSQRVISWVEKAIIDKRFIEYKPGLVDIIHWFTSFSDCRCTHIYREGNKPANFLAELGVSTSRFFTSEKDDVPPELLHMIEQDRNGEVYVLDDPWLRCWVEWSGPSIFKLAGSSCRSSFSLDSSLFDS</sequence>
<reference evidence="2 3" key="1">
    <citation type="journal article" date="2017" name="Nature">
        <title>The Apostasia genome and the evolution of orchids.</title>
        <authorList>
            <person name="Zhang G.Q."/>
            <person name="Liu K.W."/>
            <person name="Li Z."/>
            <person name="Lohaus R."/>
            <person name="Hsiao Y.Y."/>
            <person name="Niu S.C."/>
            <person name="Wang J.Y."/>
            <person name="Lin Y.C."/>
            <person name="Xu Q."/>
            <person name="Chen L.J."/>
            <person name="Yoshida K."/>
            <person name="Fujiwara S."/>
            <person name="Wang Z.W."/>
            <person name="Zhang Y.Q."/>
            <person name="Mitsuda N."/>
            <person name="Wang M."/>
            <person name="Liu G.H."/>
            <person name="Pecoraro L."/>
            <person name="Huang H.X."/>
            <person name="Xiao X.J."/>
            <person name="Lin M."/>
            <person name="Wu X.Y."/>
            <person name="Wu W.L."/>
            <person name="Chen Y.Y."/>
            <person name="Chang S.B."/>
            <person name="Sakamoto S."/>
            <person name="Ohme-Takagi M."/>
            <person name="Yagi M."/>
            <person name="Zeng S.J."/>
            <person name="Shen C.Y."/>
            <person name="Yeh C.M."/>
            <person name="Luo Y.B."/>
            <person name="Tsai W.C."/>
            <person name="Van de Peer Y."/>
            <person name="Liu Z.J."/>
        </authorList>
    </citation>
    <scope>NUCLEOTIDE SEQUENCE [LARGE SCALE GENOMIC DNA]</scope>
    <source>
        <strain evidence="3">cv. Shenzhen</strain>
        <tissue evidence="2">Stem</tissue>
    </source>
</reference>
<dbReference type="InterPro" id="IPR002554">
    <property type="entry name" value="PP2A_B56"/>
</dbReference>